<evidence type="ECO:0000313" key="2">
    <source>
        <dbReference type="Proteomes" id="UP000694844"/>
    </source>
</evidence>
<dbReference type="KEGG" id="cvn:111104307"/>
<organism evidence="2 3">
    <name type="scientific">Crassostrea virginica</name>
    <name type="common">Eastern oyster</name>
    <dbReference type="NCBI Taxonomy" id="6565"/>
    <lineage>
        <taxon>Eukaryota</taxon>
        <taxon>Metazoa</taxon>
        <taxon>Spiralia</taxon>
        <taxon>Lophotrochozoa</taxon>
        <taxon>Mollusca</taxon>
        <taxon>Bivalvia</taxon>
        <taxon>Autobranchia</taxon>
        <taxon>Pteriomorphia</taxon>
        <taxon>Ostreida</taxon>
        <taxon>Ostreoidea</taxon>
        <taxon>Ostreidae</taxon>
        <taxon>Crassostrea</taxon>
    </lineage>
</organism>
<dbReference type="GeneID" id="111104307"/>
<dbReference type="RefSeq" id="XP_022293884.1">
    <property type="nucleotide sequence ID" value="XM_022438176.1"/>
</dbReference>
<dbReference type="OrthoDB" id="10483772at2759"/>
<keyword evidence="1" id="KW-0732">Signal</keyword>
<feature type="chain" id="PRO_5034621218" evidence="1">
    <location>
        <begin position="21"/>
        <end position="227"/>
    </location>
</feature>
<sequence length="227" mass="25360">MNTLGIFLTIICVSYPMSYGFPAQSKDDWEAFCRKDKTLCSKGCRRNHLFNKIRFFDCSRVCKSTYMKCCEEMPMKANGKHNATLINLTVATKPQGGSTYKTNSQKNLTNPGGANINVDKASRALIELTNATGTQANSTNASKASVMTPSTASTAMPPWNQQYPFPPTHGCSVVCTAERYTCQQECHLTPYDFGCLPECDVDYEDCERECFFRASFRRKHCPNCHTG</sequence>
<proteinExistence type="predicted"/>
<feature type="signal peptide" evidence="1">
    <location>
        <begin position="1"/>
        <end position="20"/>
    </location>
</feature>
<gene>
    <name evidence="3" type="primary">LOC111104307</name>
</gene>
<evidence type="ECO:0000313" key="3">
    <source>
        <dbReference type="RefSeq" id="XP_022293884.1"/>
    </source>
</evidence>
<name>A0A8B8AUG4_CRAVI</name>
<reference evidence="3" key="1">
    <citation type="submission" date="2025-08" db="UniProtKB">
        <authorList>
            <consortium name="RefSeq"/>
        </authorList>
    </citation>
    <scope>IDENTIFICATION</scope>
    <source>
        <tissue evidence="3">Whole sample</tissue>
    </source>
</reference>
<dbReference type="Proteomes" id="UP000694844">
    <property type="component" value="Chromosome 7"/>
</dbReference>
<protein>
    <submittedName>
        <fullName evidence="3">Uncharacterized protein LOC111104307</fullName>
    </submittedName>
</protein>
<keyword evidence="2" id="KW-1185">Reference proteome</keyword>
<accession>A0A8B8AUG4</accession>
<dbReference type="AlphaFoldDB" id="A0A8B8AUG4"/>
<evidence type="ECO:0000256" key="1">
    <source>
        <dbReference type="SAM" id="SignalP"/>
    </source>
</evidence>